<name>A0A7W7RP82_9ACTN</name>
<accession>A0A7W7RP82</accession>
<comment type="caution">
    <text evidence="1">The sequence shown here is derived from an EMBL/GenBank/DDBJ whole genome shotgun (WGS) entry which is preliminary data.</text>
</comment>
<evidence type="ECO:0000313" key="1">
    <source>
        <dbReference type="EMBL" id="MBB4935649.1"/>
    </source>
</evidence>
<sequence length="94" mass="10158">MARVRFRHSSSGYQAVMKGEGVESDLQRRADAVRGVAAPQFAARYHYGDPPEVIADTYIGQSRAGATIIAVHPESLAIERRHRILGGAIDAARG</sequence>
<protein>
    <submittedName>
        <fullName evidence="1">Uncharacterized protein</fullName>
    </submittedName>
</protein>
<dbReference type="EMBL" id="JACHJT010000003">
    <property type="protein sequence ID" value="MBB4935649.1"/>
    <property type="molecule type" value="Genomic_DNA"/>
</dbReference>
<proteinExistence type="predicted"/>
<gene>
    <name evidence="1" type="ORF">F4561_006558</name>
</gene>
<evidence type="ECO:0000313" key="2">
    <source>
        <dbReference type="Proteomes" id="UP000523007"/>
    </source>
</evidence>
<dbReference type="RefSeq" id="WP_184585420.1">
    <property type="nucleotide sequence ID" value="NZ_JACHJT010000003.1"/>
</dbReference>
<dbReference type="AlphaFoldDB" id="A0A7W7RP82"/>
<dbReference type="Proteomes" id="UP000523007">
    <property type="component" value="Unassembled WGS sequence"/>
</dbReference>
<keyword evidence="2" id="KW-1185">Reference proteome</keyword>
<reference evidence="1 2" key="1">
    <citation type="submission" date="2020-08" db="EMBL/GenBank/DDBJ databases">
        <title>Sequencing the genomes of 1000 actinobacteria strains.</title>
        <authorList>
            <person name="Klenk H.-P."/>
        </authorList>
    </citation>
    <scope>NUCLEOTIDE SEQUENCE [LARGE SCALE GENOMIC DNA]</scope>
    <source>
        <strain evidence="1 2">DSM 102030</strain>
    </source>
</reference>
<organism evidence="1 2">
    <name type="scientific">Lipingzhangella halophila</name>
    <dbReference type="NCBI Taxonomy" id="1783352"/>
    <lineage>
        <taxon>Bacteria</taxon>
        <taxon>Bacillati</taxon>
        <taxon>Actinomycetota</taxon>
        <taxon>Actinomycetes</taxon>
        <taxon>Streptosporangiales</taxon>
        <taxon>Nocardiopsidaceae</taxon>
        <taxon>Lipingzhangella</taxon>
    </lineage>
</organism>